<dbReference type="AlphaFoldDB" id="A0A177B8E0"/>
<keyword evidence="1" id="KW-1133">Transmembrane helix</keyword>
<accession>A0A177B8E0</accession>
<comment type="caution">
    <text evidence="2">The sequence shown here is derived from an EMBL/GenBank/DDBJ whole genome shotgun (WGS) entry which is preliminary data.</text>
</comment>
<protein>
    <submittedName>
        <fullName evidence="2">Uncharacterized protein</fullName>
    </submittedName>
</protein>
<keyword evidence="3" id="KW-1185">Reference proteome</keyword>
<feature type="transmembrane region" description="Helical" evidence="1">
    <location>
        <begin position="12"/>
        <end position="40"/>
    </location>
</feature>
<evidence type="ECO:0000256" key="1">
    <source>
        <dbReference type="SAM" id="Phobius"/>
    </source>
</evidence>
<keyword evidence="1" id="KW-0472">Membrane</keyword>
<dbReference type="Proteomes" id="UP000078046">
    <property type="component" value="Unassembled WGS sequence"/>
</dbReference>
<reference evidence="2 3" key="1">
    <citation type="submission" date="2016-04" db="EMBL/GenBank/DDBJ databases">
        <title>The genome of Intoshia linei affirms orthonectids as highly simplified spiralians.</title>
        <authorList>
            <person name="Mikhailov K.V."/>
            <person name="Slusarev G.S."/>
            <person name="Nikitin M.A."/>
            <person name="Logacheva M.D."/>
            <person name="Penin A."/>
            <person name="Aleoshin V."/>
            <person name="Panchin Y.V."/>
        </authorList>
    </citation>
    <scope>NUCLEOTIDE SEQUENCE [LARGE SCALE GENOMIC DNA]</scope>
    <source>
        <strain evidence="2">Intl2013</strain>
        <tissue evidence="2">Whole animal</tissue>
    </source>
</reference>
<dbReference type="EMBL" id="LWCA01000151">
    <property type="protein sequence ID" value="OAF70410.1"/>
    <property type="molecule type" value="Genomic_DNA"/>
</dbReference>
<gene>
    <name evidence="2" type="ORF">A3Q56_01849</name>
</gene>
<evidence type="ECO:0000313" key="3">
    <source>
        <dbReference type="Proteomes" id="UP000078046"/>
    </source>
</evidence>
<keyword evidence="1" id="KW-0812">Transmembrane</keyword>
<name>A0A177B8E0_9BILA</name>
<proteinExistence type="predicted"/>
<organism evidence="2 3">
    <name type="scientific">Intoshia linei</name>
    <dbReference type="NCBI Taxonomy" id="1819745"/>
    <lineage>
        <taxon>Eukaryota</taxon>
        <taxon>Metazoa</taxon>
        <taxon>Spiralia</taxon>
        <taxon>Lophotrochozoa</taxon>
        <taxon>Mesozoa</taxon>
        <taxon>Orthonectida</taxon>
        <taxon>Rhopaluridae</taxon>
        <taxon>Intoshia</taxon>
    </lineage>
</organism>
<evidence type="ECO:0000313" key="2">
    <source>
        <dbReference type="EMBL" id="OAF70410.1"/>
    </source>
</evidence>
<sequence>MAKNGKSSPFYIFWFTMSLIRSILLIVYYLAFLAIIFYILNAYTNGIVSKIIYGYCNVFISQEKLNIIYGYSNKYSHLNYVIRFVTNPKTIHVIQDSITFFIKLISNMQFYTKYILKNVIYFTDVILVSIANILENLITQFNFIRRTETWLLLSNQVSFLYNNLEDFVQNIKYKLF</sequence>